<dbReference type="HAMAP" id="MF_01196">
    <property type="entry name" value="ZapB"/>
    <property type="match status" value="1"/>
</dbReference>
<comment type="caution">
    <text evidence="4">The sequence shown here is derived from an EMBL/GenBank/DDBJ whole genome shotgun (WGS) entry which is preliminary data.</text>
</comment>
<proteinExistence type="inferred from homology"/>
<accession>A0A418YHB2</accession>
<dbReference type="GO" id="GO:0000917">
    <property type="term" value="P:division septum assembly"/>
    <property type="evidence" value="ECO:0007669"/>
    <property type="project" value="UniProtKB-KW"/>
</dbReference>
<evidence type="ECO:0000313" key="4">
    <source>
        <dbReference type="EMBL" id="RJG49480.1"/>
    </source>
</evidence>
<reference evidence="4 5" key="1">
    <citation type="submission" date="2018-09" db="EMBL/GenBank/DDBJ databases">
        <authorList>
            <person name="Wang F."/>
        </authorList>
    </citation>
    <scope>NUCLEOTIDE SEQUENCE [LARGE SCALE GENOMIC DNA]</scope>
    <source>
        <strain evidence="4 5">PLHSC7-2</strain>
    </source>
</reference>
<comment type="subcellular location">
    <subcellularLocation>
        <location evidence="3">Cytoplasm</location>
    </subcellularLocation>
    <text evidence="3">Localizes to the septum at mid-cell, in a FtsZ-like pattern.</text>
</comment>
<evidence type="ECO:0000256" key="1">
    <source>
        <dbReference type="ARBA" id="ARBA00023054"/>
    </source>
</evidence>
<organism evidence="4 5">
    <name type="scientific">Motilimonas pumila</name>
    <dbReference type="NCBI Taxonomy" id="2303987"/>
    <lineage>
        <taxon>Bacteria</taxon>
        <taxon>Pseudomonadati</taxon>
        <taxon>Pseudomonadota</taxon>
        <taxon>Gammaproteobacteria</taxon>
        <taxon>Alteromonadales</taxon>
        <taxon>Alteromonadales genera incertae sedis</taxon>
        <taxon>Motilimonas</taxon>
    </lineage>
</organism>
<name>A0A418YHB2_9GAMM</name>
<evidence type="ECO:0000256" key="2">
    <source>
        <dbReference type="ARBA" id="ARBA00023210"/>
    </source>
</evidence>
<evidence type="ECO:0000256" key="3">
    <source>
        <dbReference type="HAMAP-Rule" id="MF_01196"/>
    </source>
</evidence>
<keyword evidence="3" id="KW-0963">Cytoplasm</keyword>
<dbReference type="OrthoDB" id="6554593at2"/>
<keyword evidence="3" id="KW-0131">Cell cycle</keyword>
<dbReference type="GO" id="GO:0005737">
    <property type="term" value="C:cytoplasm"/>
    <property type="evidence" value="ECO:0007669"/>
    <property type="project" value="UniProtKB-SubCell"/>
</dbReference>
<evidence type="ECO:0000313" key="5">
    <source>
        <dbReference type="Proteomes" id="UP000283255"/>
    </source>
</evidence>
<dbReference type="GO" id="GO:0043093">
    <property type="term" value="P:FtsZ-dependent cytokinesis"/>
    <property type="evidence" value="ECO:0007669"/>
    <property type="project" value="UniProtKB-UniRule"/>
</dbReference>
<keyword evidence="5" id="KW-1185">Reference proteome</keyword>
<keyword evidence="2 3" id="KW-0717">Septation</keyword>
<dbReference type="Proteomes" id="UP000283255">
    <property type="component" value="Unassembled WGS sequence"/>
</dbReference>
<dbReference type="EMBL" id="QZCH01000004">
    <property type="protein sequence ID" value="RJG49480.1"/>
    <property type="molecule type" value="Genomic_DNA"/>
</dbReference>
<dbReference type="Pfam" id="PF06005">
    <property type="entry name" value="ZapB"/>
    <property type="match status" value="1"/>
</dbReference>
<dbReference type="InterPro" id="IPR009252">
    <property type="entry name" value="Cell_div_ZapB"/>
</dbReference>
<dbReference type="Gene3D" id="1.20.5.340">
    <property type="match status" value="1"/>
</dbReference>
<keyword evidence="3 4" id="KW-0132">Cell division</keyword>
<gene>
    <name evidence="3 4" type="primary">zapB</name>
    <name evidence="4" type="ORF">D1Z90_05850</name>
</gene>
<dbReference type="AlphaFoldDB" id="A0A418YHB2"/>
<feature type="coiled-coil region" evidence="3">
    <location>
        <begin position="6"/>
        <end position="82"/>
    </location>
</feature>
<sequence length="83" mass="9521">MSFEVLEKLEAKVQSAVDTISILQMEIDELKQSNSELAQTNSGLTETNAQLQQQNDQLQGEHQLWQERLRTLLGKMDEMEETV</sequence>
<reference evidence="4 5" key="2">
    <citation type="submission" date="2019-01" db="EMBL/GenBank/DDBJ databases">
        <title>Motilimonas pumilus sp. nov., isolated from the gut of sea cucumber (Apostichopus japonicus).</title>
        <authorList>
            <person name="Wang F.-Q."/>
            <person name="Ren L.-H."/>
            <person name="Lin Y.-W."/>
            <person name="Sun G.-H."/>
            <person name="Du Z.-J."/>
            <person name="Zhao J.-X."/>
            <person name="Liu X.-J."/>
            <person name="Liu L.-J."/>
        </authorList>
    </citation>
    <scope>NUCLEOTIDE SEQUENCE [LARGE SCALE GENOMIC DNA]</scope>
    <source>
        <strain evidence="4 5">PLHSC7-2</strain>
    </source>
</reference>
<keyword evidence="1 3" id="KW-0175">Coiled coil</keyword>
<protein>
    <recommendedName>
        <fullName evidence="3">Cell division protein ZapB</fullName>
    </recommendedName>
</protein>
<dbReference type="RefSeq" id="WP_119909815.1">
    <property type="nucleotide sequence ID" value="NZ_QZCH01000004.1"/>
</dbReference>
<comment type="subunit">
    <text evidence="3">Homodimer. The ends of the coiled-coil dimer bind to each other, forming polymers. Interacts with FtsZ.</text>
</comment>
<comment type="similarity">
    <text evidence="3">Belongs to the ZapB family.</text>
</comment>
<comment type="function">
    <text evidence="3">Non-essential, abundant cell division factor that is required for proper Z-ring formation. It is recruited early to the divisome by direct interaction with FtsZ, stimulating Z-ring assembly and thereby promoting cell division earlier in the cell cycle. Its recruitment to the Z-ring requires functional FtsA or ZipA.</text>
</comment>